<proteinExistence type="predicted"/>
<keyword evidence="3" id="KW-0804">Transcription</keyword>
<evidence type="ECO:0000313" key="5">
    <source>
        <dbReference type="EMBL" id="SFH53536.1"/>
    </source>
</evidence>
<evidence type="ECO:0000313" key="7">
    <source>
        <dbReference type="Proteomes" id="UP000199681"/>
    </source>
</evidence>
<dbReference type="InterPro" id="IPR036388">
    <property type="entry name" value="WH-like_DNA-bd_sf"/>
</dbReference>
<protein>
    <submittedName>
        <fullName evidence="5">DNA-binding transcriptional regulator, MarR family</fullName>
    </submittedName>
    <submittedName>
        <fullName evidence="6">MarR family transcriptional regulator</fullName>
    </submittedName>
</protein>
<dbReference type="SUPFAM" id="SSF46785">
    <property type="entry name" value="Winged helix' DNA-binding domain"/>
    <property type="match status" value="1"/>
</dbReference>
<dbReference type="InterPro" id="IPR000835">
    <property type="entry name" value="HTH_MarR-typ"/>
</dbReference>
<dbReference type="PANTHER" id="PTHR33164">
    <property type="entry name" value="TRANSCRIPTIONAL REGULATOR, MARR FAMILY"/>
    <property type="match status" value="1"/>
</dbReference>
<evidence type="ECO:0000313" key="6">
    <source>
        <dbReference type="EMBL" id="TFB87974.1"/>
    </source>
</evidence>
<dbReference type="EMBL" id="FOPW01000007">
    <property type="protein sequence ID" value="SFH53536.1"/>
    <property type="molecule type" value="Genomic_DNA"/>
</dbReference>
<keyword evidence="7" id="KW-1185">Reference proteome</keyword>
<evidence type="ECO:0000256" key="2">
    <source>
        <dbReference type="ARBA" id="ARBA00023125"/>
    </source>
</evidence>
<evidence type="ECO:0000313" key="8">
    <source>
        <dbReference type="Proteomes" id="UP000297963"/>
    </source>
</evidence>
<dbReference type="RefSeq" id="WP_092449675.1">
    <property type="nucleotide sequence ID" value="NZ_BKAC01000006.1"/>
</dbReference>
<organism evidence="6 8">
    <name type="scientific">Cryobacterium levicorallinum</name>
    <dbReference type="NCBI Taxonomy" id="995038"/>
    <lineage>
        <taxon>Bacteria</taxon>
        <taxon>Bacillati</taxon>
        <taxon>Actinomycetota</taxon>
        <taxon>Actinomycetes</taxon>
        <taxon>Micrococcales</taxon>
        <taxon>Microbacteriaceae</taxon>
        <taxon>Cryobacterium</taxon>
    </lineage>
</organism>
<keyword evidence="2 5" id="KW-0238">DNA-binding</keyword>
<evidence type="ECO:0000256" key="3">
    <source>
        <dbReference type="ARBA" id="ARBA00023163"/>
    </source>
</evidence>
<comment type="caution">
    <text evidence="6">The sequence shown here is derived from an EMBL/GenBank/DDBJ whole genome shotgun (WGS) entry which is preliminary data.</text>
</comment>
<dbReference type="InterPro" id="IPR039422">
    <property type="entry name" value="MarR/SlyA-like"/>
</dbReference>
<dbReference type="GO" id="GO:0003677">
    <property type="term" value="F:DNA binding"/>
    <property type="evidence" value="ECO:0007669"/>
    <property type="project" value="UniProtKB-KW"/>
</dbReference>
<dbReference type="Proteomes" id="UP000199681">
    <property type="component" value="Unassembled WGS sequence"/>
</dbReference>
<keyword evidence="1" id="KW-0805">Transcription regulation</keyword>
<dbReference type="PROSITE" id="PS50995">
    <property type="entry name" value="HTH_MARR_2"/>
    <property type="match status" value="1"/>
</dbReference>
<feature type="domain" description="HTH marR-type" evidence="4">
    <location>
        <begin position="18"/>
        <end position="150"/>
    </location>
</feature>
<accession>A0A1I3AUR8</accession>
<dbReference type="Proteomes" id="UP000297963">
    <property type="component" value="Unassembled WGS sequence"/>
</dbReference>
<dbReference type="AlphaFoldDB" id="A0A1I3AUR8"/>
<dbReference type="Gene3D" id="1.10.10.10">
    <property type="entry name" value="Winged helix-like DNA-binding domain superfamily/Winged helix DNA-binding domain"/>
    <property type="match status" value="1"/>
</dbReference>
<dbReference type="SMART" id="SM00347">
    <property type="entry name" value="HTH_MARR"/>
    <property type="match status" value="1"/>
</dbReference>
<dbReference type="STRING" id="995038.SAMN05216274_107129"/>
<reference evidence="5 7" key="1">
    <citation type="submission" date="2016-10" db="EMBL/GenBank/DDBJ databases">
        <authorList>
            <person name="Varghese N."/>
            <person name="Submissions S."/>
        </authorList>
    </citation>
    <scope>NUCLEOTIDE SEQUENCE [LARGE SCALE GENOMIC DNA]</scope>
    <source>
        <strain evidence="5 7">GMCC 1.11211</strain>
    </source>
</reference>
<reference evidence="6 8" key="2">
    <citation type="submission" date="2019-03" db="EMBL/GenBank/DDBJ databases">
        <title>Genomics of glacier-inhabiting Cryobacterium strains.</title>
        <authorList>
            <person name="Liu Q."/>
            <person name="Xin Y.-H."/>
        </authorList>
    </citation>
    <scope>NUCLEOTIDE SEQUENCE [LARGE SCALE GENOMIC DNA]</scope>
    <source>
        <strain evidence="6 8">Hh34</strain>
    </source>
</reference>
<dbReference type="GO" id="GO:0003700">
    <property type="term" value="F:DNA-binding transcription factor activity"/>
    <property type="evidence" value="ECO:0007669"/>
    <property type="project" value="InterPro"/>
</dbReference>
<dbReference type="Pfam" id="PF12802">
    <property type="entry name" value="MarR_2"/>
    <property type="match status" value="1"/>
</dbReference>
<evidence type="ECO:0000259" key="4">
    <source>
        <dbReference type="PROSITE" id="PS50995"/>
    </source>
</evidence>
<dbReference type="InterPro" id="IPR036390">
    <property type="entry name" value="WH_DNA-bd_sf"/>
</dbReference>
<name>A0A1I3AUR8_9MICO</name>
<evidence type="ECO:0000256" key="1">
    <source>
        <dbReference type="ARBA" id="ARBA00023015"/>
    </source>
</evidence>
<dbReference type="EMBL" id="SOFE01000004">
    <property type="protein sequence ID" value="TFB87974.1"/>
    <property type="molecule type" value="Genomic_DNA"/>
</dbReference>
<dbReference type="GO" id="GO:0006950">
    <property type="term" value="P:response to stress"/>
    <property type="evidence" value="ECO:0007669"/>
    <property type="project" value="TreeGrafter"/>
</dbReference>
<dbReference type="PANTHER" id="PTHR33164:SF64">
    <property type="entry name" value="TRANSCRIPTIONAL REGULATOR SLYA"/>
    <property type="match status" value="1"/>
</dbReference>
<sequence length="159" mass="17202">MAEQLGSGARALGIVAPLAELVWALADLERRLTLGLSVALSEENTTMDQWRILEALDRLDSPTMGELAETSGMANASLSRTVDSLEDSASAFRLPTATDRRRITVHLSDRGRQRLARIREIVSAWGQTIEHRLGADAVTALVEAAGTAARSLEDTPRKP</sequence>
<gene>
    <name evidence="6" type="ORF">E3O11_02525</name>
    <name evidence="5" type="ORF">SAMN05216274_107129</name>
</gene>